<evidence type="ECO:0000313" key="4">
    <source>
        <dbReference type="EMBL" id="KEO72832.1"/>
    </source>
</evidence>
<dbReference type="Proteomes" id="UP000027821">
    <property type="component" value="Unassembled WGS sequence"/>
</dbReference>
<dbReference type="PANTHER" id="PTHR43318">
    <property type="entry name" value="UDP-N-ACETYLGLUCOSAMINE 4,6-DEHYDRATASE"/>
    <property type="match status" value="1"/>
</dbReference>
<feature type="transmembrane region" description="Helical" evidence="2">
    <location>
        <begin position="115"/>
        <end position="134"/>
    </location>
</feature>
<sequence length="631" mass="71449">MIKSSLNVLPGWMVLLVDFAIFLHAGILSYLIVGNFNLGDFFSSGFLLGSSLFALMATIVSFVFKNHLISSEENILSEIFSSIKVLMLAISLFLFFHFISKAYVDYPLFSGEFSFMAMLLGFTLFGLLFFRLAIRQAIDYLNNQDSIQHKFLIIENPSHSSIARRTLQKLGFPLHLIKAYVSEFPVRPSQKILGAPIYESTMEIKNIVGKHDITDIILGPNLKSSEKRSFIDQSISAGIRPSIVKIKDPWTLNSVGSLGIKKVVVEDYLAEDQIILNDRHLYQYINQQTILLAGAAGNLGQEICRQLLFLNPAHLILIDQDEEGLAALENRIQTLQLNTTITPVIADIRNKSRIRTVFEEFRPDLVYNAALFSETSFMEVYSDEALQIHIMGTKNLVDLSEDFEVSRFIQVSAEQAVAPREVTAASKRLAEMYVQHVNARKSFSVKKTKFIIIRHGNILGLNDNEIHSIRKDIKSGKPVLIHHPKTSKSFYSLAETVKFILTSSILGQGGETYVMDKKNSITLVDLVHKIVKLSGENITSELRVHYNKNIRPIESPTTYNKNSEYLLPTTHEDIFLAVPLKSNFEGIEEKIEQLDYILQQNNPITLIKYFKSIIPDFVSNNKFIELNERSN</sequence>
<dbReference type="Pfam" id="PF02719">
    <property type="entry name" value="Polysacc_synt_2"/>
    <property type="match status" value="1"/>
</dbReference>
<feature type="domain" description="Polysaccharide biosynthesis protein CapD-like" evidence="3">
    <location>
        <begin position="290"/>
        <end position="540"/>
    </location>
</feature>
<evidence type="ECO:0000259" key="3">
    <source>
        <dbReference type="Pfam" id="PF02719"/>
    </source>
</evidence>
<feature type="transmembrane region" description="Helical" evidence="2">
    <location>
        <begin position="45"/>
        <end position="64"/>
    </location>
</feature>
<evidence type="ECO:0000313" key="5">
    <source>
        <dbReference type="Proteomes" id="UP000027821"/>
    </source>
</evidence>
<evidence type="ECO:0000256" key="2">
    <source>
        <dbReference type="SAM" id="Phobius"/>
    </source>
</evidence>
<dbReference type="RefSeq" id="WP_164675103.1">
    <property type="nucleotide sequence ID" value="NZ_JMIH01000023.1"/>
</dbReference>
<dbReference type="EMBL" id="JMIH01000023">
    <property type="protein sequence ID" value="KEO72832.1"/>
    <property type="molecule type" value="Genomic_DNA"/>
</dbReference>
<evidence type="ECO:0000256" key="1">
    <source>
        <dbReference type="ARBA" id="ARBA00007430"/>
    </source>
</evidence>
<protein>
    <recommendedName>
        <fullName evidence="3">Polysaccharide biosynthesis protein CapD-like domain-containing protein</fullName>
    </recommendedName>
</protein>
<feature type="transmembrane region" description="Helical" evidence="2">
    <location>
        <begin position="12"/>
        <end position="33"/>
    </location>
</feature>
<comment type="similarity">
    <text evidence="1">Belongs to the polysaccharide synthase family.</text>
</comment>
<dbReference type="PANTHER" id="PTHR43318:SF1">
    <property type="entry name" value="POLYSACCHARIDE BIOSYNTHESIS PROTEIN EPSC-RELATED"/>
    <property type="match status" value="1"/>
</dbReference>
<keyword evidence="2" id="KW-0472">Membrane</keyword>
<accession>A0A074LGB1</accession>
<dbReference type="InterPro" id="IPR051203">
    <property type="entry name" value="Polysaccharide_Synthase-Rel"/>
</dbReference>
<feature type="transmembrane region" description="Helical" evidence="2">
    <location>
        <begin position="85"/>
        <end position="103"/>
    </location>
</feature>
<comment type="caution">
    <text evidence="4">The sequence shown here is derived from an EMBL/GenBank/DDBJ whole genome shotgun (WGS) entry which is preliminary data.</text>
</comment>
<keyword evidence="2" id="KW-0812">Transmembrane</keyword>
<gene>
    <name evidence="4" type="ORF">EL17_14490</name>
</gene>
<dbReference type="eggNOG" id="COG1086">
    <property type="taxonomic scope" value="Bacteria"/>
</dbReference>
<reference evidence="4 5" key="1">
    <citation type="submission" date="2014-04" db="EMBL/GenBank/DDBJ databases">
        <title>Characterization and application of a salt tolerant electro-active bacterium.</title>
        <authorList>
            <person name="Yang L."/>
            <person name="Wei S."/>
            <person name="Tay Q.X.M."/>
        </authorList>
    </citation>
    <scope>NUCLEOTIDE SEQUENCE [LARGE SCALE GENOMIC DNA]</scope>
    <source>
        <strain evidence="4 5">LY1</strain>
    </source>
</reference>
<dbReference type="AlphaFoldDB" id="A0A074LGB1"/>
<organism evidence="4 5">
    <name type="scientific">Anditalea andensis</name>
    <dbReference type="NCBI Taxonomy" id="1048983"/>
    <lineage>
        <taxon>Bacteria</taxon>
        <taxon>Pseudomonadati</taxon>
        <taxon>Bacteroidota</taxon>
        <taxon>Cytophagia</taxon>
        <taxon>Cytophagales</taxon>
        <taxon>Cytophagaceae</taxon>
        <taxon>Anditalea</taxon>
    </lineage>
</organism>
<dbReference type="Gene3D" id="3.40.50.720">
    <property type="entry name" value="NAD(P)-binding Rossmann-like Domain"/>
    <property type="match status" value="1"/>
</dbReference>
<keyword evidence="2" id="KW-1133">Transmembrane helix</keyword>
<dbReference type="InterPro" id="IPR036291">
    <property type="entry name" value="NAD(P)-bd_dom_sf"/>
</dbReference>
<dbReference type="SUPFAM" id="SSF51735">
    <property type="entry name" value="NAD(P)-binding Rossmann-fold domains"/>
    <property type="match status" value="1"/>
</dbReference>
<dbReference type="STRING" id="1048983.EL17_14490"/>
<dbReference type="InterPro" id="IPR003869">
    <property type="entry name" value="Polysac_CapD-like"/>
</dbReference>
<name>A0A074LGB1_9BACT</name>
<proteinExistence type="inferred from homology"/>
<keyword evidence="5" id="KW-1185">Reference proteome</keyword>